<proteinExistence type="predicted"/>
<feature type="region of interest" description="Disordered" evidence="1">
    <location>
        <begin position="169"/>
        <end position="191"/>
    </location>
</feature>
<dbReference type="EMBL" id="MHPU01000020">
    <property type="protein sequence ID" value="OGZ88560.1"/>
    <property type="molecule type" value="Genomic_DNA"/>
</dbReference>
<protein>
    <submittedName>
        <fullName evidence="2">Uncharacterized protein</fullName>
    </submittedName>
</protein>
<feature type="compositionally biased region" description="Basic and acidic residues" evidence="1">
    <location>
        <begin position="181"/>
        <end position="191"/>
    </location>
</feature>
<gene>
    <name evidence="2" type="ORF">A2561_04650</name>
</gene>
<dbReference type="AlphaFoldDB" id="A0A1G2JQJ3"/>
<dbReference type="Proteomes" id="UP000178935">
    <property type="component" value="Unassembled WGS sequence"/>
</dbReference>
<evidence type="ECO:0000256" key="1">
    <source>
        <dbReference type="SAM" id="MobiDB-lite"/>
    </source>
</evidence>
<sequence length="191" mass="22602">MITNTNNLNKREEIYFSNIDISKDISDILKKVEIQEDPIDSLFMNNTKEESKIYFVLNATKDFVKKNMTEYNFINLLENKLVINNQKAKMMFDDLKKNLIPFAEIIKISDNTEDINTTKMPKLKQPIEIEKMLPTQQYPDKVKKVDLDVKTYKDDDLKLKKNLQKIKKERLPKTEINNKSNKSDTYRESIE</sequence>
<organism evidence="2 3">
    <name type="scientific">Candidatus Staskawiczbacteria bacterium RIFOXYD1_FULL_32_13</name>
    <dbReference type="NCBI Taxonomy" id="1802234"/>
    <lineage>
        <taxon>Bacteria</taxon>
        <taxon>Candidatus Staskawicziibacteriota</taxon>
    </lineage>
</organism>
<reference evidence="2 3" key="1">
    <citation type="journal article" date="2016" name="Nat. Commun.">
        <title>Thousands of microbial genomes shed light on interconnected biogeochemical processes in an aquifer system.</title>
        <authorList>
            <person name="Anantharaman K."/>
            <person name="Brown C.T."/>
            <person name="Hug L.A."/>
            <person name="Sharon I."/>
            <person name="Castelle C.J."/>
            <person name="Probst A.J."/>
            <person name="Thomas B.C."/>
            <person name="Singh A."/>
            <person name="Wilkins M.J."/>
            <person name="Karaoz U."/>
            <person name="Brodie E.L."/>
            <person name="Williams K.H."/>
            <person name="Hubbard S.S."/>
            <person name="Banfield J.F."/>
        </authorList>
    </citation>
    <scope>NUCLEOTIDE SEQUENCE [LARGE SCALE GENOMIC DNA]</scope>
</reference>
<name>A0A1G2JQJ3_9BACT</name>
<evidence type="ECO:0000313" key="2">
    <source>
        <dbReference type="EMBL" id="OGZ88560.1"/>
    </source>
</evidence>
<accession>A0A1G2JQJ3</accession>
<evidence type="ECO:0000313" key="3">
    <source>
        <dbReference type="Proteomes" id="UP000178935"/>
    </source>
</evidence>
<comment type="caution">
    <text evidence="2">The sequence shown here is derived from an EMBL/GenBank/DDBJ whole genome shotgun (WGS) entry which is preliminary data.</text>
</comment>